<sequence>LIFHAHHKEALRELKSLKRLTLLRINFRDCNEDFIPEFIDLLQEIGPQLKHLSVLCHASVPVNVICDKCPQLQSLEISGPSFVMNSAEASSYFPLKRLRLKTRCLRVKEEAKKSFQFLRSSCMSLEELFLEHVTFLDDSLLLQIFQLNPLSNLIVVGIYDCYLTGEAYQMFMKKVVSIEIICISSQEEDYFYDRKSLFKIPNHRSIAYCDVLEKEFFLSSAK</sequence>
<reference evidence="1 2" key="1">
    <citation type="journal article" date="2019" name="Sci. Rep.">
        <title>Orb-weaving spider Araneus ventricosus genome elucidates the spidroin gene catalogue.</title>
        <authorList>
            <person name="Kono N."/>
            <person name="Nakamura H."/>
            <person name="Ohtoshi R."/>
            <person name="Moran D.A.P."/>
            <person name="Shinohara A."/>
            <person name="Yoshida Y."/>
            <person name="Fujiwara M."/>
            <person name="Mori M."/>
            <person name="Tomita M."/>
            <person name="Arakawa K."/>
        </authorList>
    </citation>
    <scope>NUCLEOTIDE SEQUENCE [LARGE SCALE GENOMIC DNA]</scope>
</reference>
<organism evidence="1 2">
    <name type="scientific">Araneus ventricosus</name>
    <name type="common">Orbweaver spider</name>
    <name type="synonym">Epeira ventricosa</name>
    <dbReference type="NCBI Taxonomy" id="182803"/>
    <lineage>
        <taxon>Eukaryota</taxon>
        <taxon>Metazoa</taxon>
        <taxon>Ecdysozoa</taxon>
        <taxon>Arthropoda</taxon>
        <taxon>Chelicerata</taxon>
        <taxon>Arachnida</taxon>
        <taxon>Araneae</taxon>
        <taxon>Araneomorphae</taxon>
        <taxon>Entelegynae</taxon>
        <taxon>Araneoidea</taxon>
        <taxon>Araneidae</taxon>
        <taxon>Araneus</taxon>
    </lineage>
</organism>
<gene>
    <name evidence="1" type="ORF">AVEN_258643_1</name>
</gene>
<feature type="non-terminal residue" evidence="1">
    <location>
        <position position="1"/>
    </location>
</feature>
<dbReference type="Proteomes" id="UP000499080">
    <property type="component" value="Unassembled WGS sequence"/>
</dbReference>
<dbReference type="SUPFAM" id="SSF52047">
    <property type="entry name" value="RNI-like"/>
    <property type="match status" value="1"/>
</dbReference>
<dbReference type="InterPro" id="IPR032675">
    <property type="entry name" value="LRR_dom_sf"/>
</dbReference>
<proteinExistence type="predicted"/>
<dbReference type="EMBL" id="BGPR01003550">
    <property type="protein sequence ID" value="GBM89573.1"/>
    <property type="molecule type" value="Genomic_DNA"/>
</dbReference>
<dbReference type="OrthoDB" id="6478541at2759"/>
<dbReference type="Gene3D" id="3.80.10.10">
    <property type="entry name" value="Ribonuclease Inhibitor"/>
    <property type="match status" value="1"/>
</dbReference>
<evidence type="ECO:0000313" key="2">
    <source>
        <dbReference type="Proteomes" id="UP000499080"/>
    </source>
</evidence>
<protein>
    <recommendedName>
        <fullName evidence="3">F-box domain-containing protein</fullName>
    </recommendedName>
</protein>
<dbReference type="AlphaFoldDB" id="A0A4Y2JGX2"/>
<evidence type="ECO:0008006" key="3">
    <source>
        <dbReference type="Google" id="ProtNLM"/>
    </source>
</evidence>
<comment type="caution">
    <text evidence="1">The sequence shown here is derived from an EMBL/GenBank/DDBJ whole genome shotgun (WGS) entry which is preliminary data.</text>
</comment>
<accession>A0A4Y2JGX2</accession>
<keyword evidence="2" id="KW-1185">Reference proteome</keyword>
<name>A0A4Y2JGX2_ARAVE</name>
<evidence type="ECO:0000313" key="1">
    <source>
        <dbReference type="EMBL" id="GBM89573.1"/>
    </source>
</evidence>